<reference evidence="1" key="1">
    <citation type="submission" date="2021-06" db="EMBL/GenBank/DDBJ databases">
        <authorList>
            <person name="Kallberg Y."/>
            <person name="Tangrot J."/>
            <person name="Rosling A."/>
        </authorList>
    </citation>
    <scope>NUCLEOTIDE SEQUENCE</scope>
    <source>
        <strain evidence="1">IN212</strain>
    </source>
</reference>
<name>A0A9N9IUU5_9GLOM</name>
<proteinExistence type="predicted"/>
<dbReference type="EMBL" id="CAJVPZ010036214">
    <property type="protein sequence ID" value="CAG8750771.1"/>
    <property type="molecule type" value="Genomic_DNA"/>
</dbReference>
<protein>
    <submittedName>
        <fullName evidence="1">13880_t:CDS:1</fullName>
    </submittedName>
</protein>
<comment type="caution">
    <text evidence="1">The sequence shown here is derived from an EMBL/GenBank/DDBJ whole genome shotgun (WGS) entry which is preliminary data.</text>
</comment>
<evidence type="ECO:0000313" key="2">
    <source>
        <dbReference type="Proteomes" id="UP000789396"/>
    </source>
</evidence>
<feature type="non-terminal residue" evidence="1">
    <location>
        <position position="1"/>
    </location>
</feature>
<dbReference type="Proteomes" id="UP000789396">
    <property type="component" value="Unassembled WGS sequence"/>
</dbReference>
<evidence type="ECO:0000313" key="1">
    <source>
        <dbReference type="EMBL" id="CAG8750771.1"/>
    </source>
</evidence>
<sequence>SDFASNDDNNSVMINFESSATAFDNDITYKNADKEIDKITN</sequence>
<gene>
    <name evidence="1" type="ORF">RFULGI_LOCUS13577</name>
</gene>
<organism evidence="1 2">
    <name type="scientific">Racocetra fulgida</name>
    <dbReference type="NCBI Taxonomy" id="60492"/>
    <lineage>
        <taxon>Eukaryota</taxon>
        <taxon>Fungi</taxon>
        <taxon>Fungi incertae sedis</taxon>
        <taxon>Mucoromycota</taxon>
        <taxon>Glomeromycotina</taxon>
        <taxon>Glomeromycetes</taxon>
        <taxon>Diversisporales</taxon>
        <taxon>Gigasporaceae</taxon>
        <taxon>Racocetra</taxon>
    </lineage>
</organism>
<keyword evidence="2" id="KW-1185">Reference proteome</keyword>
<dbReference type="AlphaFoldDB" id="A0A9N9IUU5"/>
<dbReference type="OrthoDB" id="10382198at2759"/>
<accession>A0A9N9IUU5</accession>